<evidence type="ECO:0000313" key="1">
    <source>
        <dbReference type="EMBL" id="MBA1274093.1"/>
    </source>
</evidence>
<name>A0ABR5Z1K5_9GAMM</name>
<proteinExistence type="predicted"/>
<dbReference type="RefSeq" id="WP_181071061.1">
    <property type="nucleotide sequence ID" value="NZ_JAAMRF010000005.1"/>
</dbReference>
<organism evidence="1 2">
    <name type="scientific">Stutzerimonas azotifigens</name>
    <dbReference type="NCBI Taxonomy" id="291995"/>
    <lineage>
        <taxon>Bacteria</taxon>
        <taxon>Pseudomonadati</taxon>
        <taxon>Pseudomonadota</taxon>
        <taxon>Gammaproteobacteria</taxon>
        <taxon>Pseudomonadales</taxon>
        <taxon>Pseudomonadaceae</taxon>
        <taxon>Stutzerimonas</taxon>
    </lineage>
</organism>
<sequence length="100" mass="11725">MKRSRILRIRPLVKPAIFLRFFHQLQRKILLLKFMKIAVDTDFGCFQTLFDQAQDYEGVISRPKQLTQPAKLSAQRSSMNIAKHPMQYPASARALFTRKM</sequence>
<dbReference type="Proteomes" id="UP000786387">
    <property type="component" value="Unassembled WGS sequence"/>
</dbReference>
<keyword evidence="2" id="KW-1185">Reference proteome</keyword>
<reference evidence="1 2" key="1">
    <citation type="submission" date="2020-02" db="EMBL/GenBank/DDBJ databases">
        <title>Synteny-based analysis reveals conserved mechanism for high triclosan tolerance in Pseudomonas, as well as instances of horizontal transfer.</title>
        <authorList>
            <person name="Mcfarland A.G."/>
            <person name="Bertucci H.K."/>
            <person name="Litmann E."/>
            <person name="Shen J."/>
            <person name="Huttenhower C."/>
            <person name="Hartmann E.M."/>
        </authorList>
    </citation>
    <scope>NUCLEOTIDE SEQUENCE [LARGE SCALE GENOMIC DNA]</scope>
    <source>
        <strain evidence="1 2">115A1</strain>
    </source>
</reference>
<gene>
    <name evidence="1" type="ORF">G7026_12070</name>
</gene>
<dbReference type="EMBL" id="JAAMRF010000005">
    <property type="protein sequence ID" value="MBA1274093.1"/>
    <property type="molecule type" value="Genomic_DNA"/>
</dbReference>
<evidence type="ECO:0000313" key="2">
    <source>
        <dbReference type="Proteomes" id="UP000786387"/>
    </source>
</evidence>
<accession>A0ABR5Z1K5</accession>
<comment type="caution">
    <text evidence="1">The sequence shown here is derived from an EMBL/GenBank/DDBJ whole genome shotgun (WGS) entry which is preliminary data.</text>
</comment>
<protein>
    <submittedName>
        <fullName evidence="1">Uncharacterized protein</fullName>
    </submittedName>
</protein>